<dbReference type="OrthoDB" id="10461006at2759"/>
<keyword evidence="1" id="KW-1133">Transmembrane helix</keyword>
<feature type="transmembrane region" description="Helical" evidence="1">
    <location>
        <begin position="183"/>
        <end position="204"/>
    </location>
</feature>
<dbReference type="EMBL" id="MCFG01000742">
    <property type="protein sequence ID" value="ORX49559.1"/>
    <property type="molecule type" value="Genomic_DNA"/>
</dbReference>
<keyword evidence="3" id="KW-1185">Reference proteome</keyword>
<evidence type="ECO:0000256" key="1">
    <source>
        <dbReference type="SAM" id="Phobius"/>
    </source>
</evidence>
<accession>A0A1Y1V7Z6</accession>
<keyword evidence="1" id="KW-0472">Membrane</keyword>
<protein>
    <submittedName>
        <fullName evidence="2">Uncharacterized protein</fullName>
    </submittedName>
</protein>
<dbReference type="AlphaFoldDB" id="A0A1Y1V7Z6"/>
<dbReference type="Proteomes" id="UP000193944">
    <property type="component" value="Unassembled WGS sequence"/>
</dbReference>
<evidence type="ECO:0000313" key="3">
    <source>
        <dbReference type="Proteomes" id="UP000193944"/>
    </source>
</evidence>
<reference evidence="2 3" key="2">
    <citation type="submission" date="2016-08" db="EMBL/GenBank/DDBJ databases">
        <title>Pervasive Adenine N6-methylation of Active Genes in Fungi.</title>
        <authorList>
            <consortium name="DOE Joint Genome Institute"/>
            <person name="Mondo S.J."/>
            <person name="Dannebaum R.O."/>
            <person name="Kuo R.C."/>
            <person name="Labutti K."/>
            <person name="Haridas S."/>
            <person name="Kuo A."/>
            <person name="Salamov A."/>
            <person name="Ahrendt S.R."/>
            <person name="Lipzen A."/>
            <person name="Sullivan W."/>
            <person name="Andreopoulos W.B."/>
            <person name="Clum A."/>
            <person name="Lindquist E."/>
            <person name="Daum C."/>
            <person name="Ramamoorthy G.K."/>
            <person name="Gryganskyi A."/>
            <person name="Culley D."/>
            <person name="Magnuson J.K."/>
            <person name="James T.Y."/>
            <person name="O'Malley M.A."/>
            <person name="Stajich J.E."/>
            <person name="Spatafora J.W."/>
            <person name="Visel A."/>
            <person name="Grigoriev I.V."/>
        </authorList>
    </citation>
    <scope>NUCLEOTIDE SEQUENCE [LARGE SCALE GENOMIC DNA]</scope>
    <source>
        <strain evidence="2 3">S4</strain>
    </source>
</reference>
<proteinExistence type="predicted"/>
<sequence length="274" mass="32131">MIIYLNSRNCKTSDDCLPYSTCNRDFNECFYGSFICEGDKPCSFVNPTIWDPVKEEYTKEFLDKRKKEKENRDNEDDDENEEKVLPILKSCEIEPKDILKGICETEICHQNSDCFSNKCDHYTCIAEADRPIYLCSLRTDLPHPKLKCGFNNNIKCKNDDQCFHHCFKGYCVNYDASKLYYELYYYSIFFMGLIIALLIYRRVILKEINRYKKKGEEDENEDEEGLNEHTITNNDIENIINENEIKNKKLSRIGENNGNISKISNTVVPTINLI</sequence>
<organism evidence="2 3">
    <name type="scientific">Anaeromyces robustus</name>
    <dbReference type="NCBI Taxonomy" id="1754192"/>
    <lineage>
        <taxon>Eukaryota</taxon>
        <taxon>Fungi</taxon>
        <taxon>Fungi incertae sedis</taxon>
        <taxon>Chytridiomycota</taxon>
        <taxon>Chytridiomycota incertae sedis</taxon>
        <taxon>Neocallimastigomycetes</taxon>
        <taxon>Neocallimastigales</taxon>
        <taxon>Neocallimastigaceae</taxon>
        <taxon>Anaeromyces</taxon>
    </lineage>
</organism>
<evidence type="ECO:0000313" key="2">
    <source>
        <dbReference type="EMBL" id="ORX49559.1"/>
    </source>
</evidence>
<reference evidence="2 3" key="1">
    <citation type="submission" date="2016-08" db="EMBL/GenBank/DDBJ databases">
        <title>A Parts List for Fungal Cellulosomes Revealed by Comparative Genomics.</title>
        <authorList>
            <consortium name="DOE Joint Genome Institute"/>
            <person name="Haitjema C.H."/>
            <person name="Gilmore S.P."/>
            <person name="Henske J.K."/>
            <person name="Solomon K.V."/>
            <person name="De Groot R."/>
            <person name="Kuo A."/>
            <person name="Mondo S.J."/>
            <person name="Salamov A.A."/>
            <person name="Labutti K."/>
            <person name="Zhao Z."/>
            <person name="Chiniquy J."/>
            <person name="Barry K."/>
            <person name="Brewer H.M."/>
            <person name="Purvine S.O."/>
            <person name="Wright A.T."/>
            <person name="Boxma B."/>
            <person name="Van Alen T."/>
            <person name="Hackstein J.H."/>
            <person name="Baker S.E."/>
            <person name="Grigoriev I.V."/>
            <person name="O'Malley M.A."/>
        </authorList>
    </citation>
    <scope>NUCLEOTIDE SEQUENCE [LARGE SCALE GENOMIC DNA]</scope>
    <source>
        <strain evidence="2 3">S4</strain>
    </source>
</reference>
<name>A0A1Y1V7Z6_9FUNG</name>
<gene>
    <name evidence="2" type="ORF">BCR32DRAFT_288178</name>
</gene>
<comment type="caution">
    <text evidence="2">The sequence shown here is derived from an EMBL/GenBank/DDBJ whole genome shotgun (WGS) entry which is preliminary data.</text>
</comment>
<keyword evidence="1" id="KW-0812">Transmembrane</keyword>